<protein>
    <submittedName>
        <fullName evidence="1">DUF4249 domain-containing protein</fullName>
    </submittedName>
</protein>
<gene>
    <name evidence="1" type="ORF">VRU48_16000</name>
</gene>
<evidence type="ECO:0000313" key="2">
    <source>
        <dbReference type="Proteomes" id="UP001336835"/>
    </source>
</evidence>
<comment type="caution">
    <text evidence="1">The sequence shown here is derived from an EMBL/GenBank/DDBJ whole genome shotgun (WGS) entry which is preliminary data.</text>
</comment>
<dbReference type="EMBL" id="JAZDQT010000003">
    <property type="protein sequence ID" value="MEE1946629.1"/>
    <property type="molecule type" value="Genomic_DNA"/>
</dbReference>
<reference evidence="1 2" key="1">
    <citation type="submission" date="2024-01" db="EMBL/GenBank/DDBJ databases">
        <title>Pedobacter sp. nov., isolated from fresh soil.</title>
        <authorList>
            <person name="Le N.T.T."/>
        </authorList>
    </citation>
    <scope>NUCLEOTIDE SEQUENCE [LARGE SCALE GENOMIC DNA]</scope>
    <source>
        <strain evidence="1 2">KR3-3</strain>
    </source>
</reference>
<accession>A0ABU7IBT8</accession>
<sequence length="273" mass="29904">MSSTSRYIGYFLIIGCLFSSCEKAIDLQLENATPDYVIEATVSNEAGGAKVLISTTKDFKDNNSFNGVSGAQVSIENNGTAYSLTETSKGIYQAATLVGAPGNSYRLLVSLAGKNYTANCTMPKVVPLDSVYVSQSKYDLNKDNVPRTFAVVKYKDPAGEQNYYRFVQYLNNKKEKTLFTFNDEFTPGQTVNTILNYNNPNDDLSIDLKKGDDLTMEMQCIDATVYKYFYSLRNGASGNGNNAAPSNPLTNIQGGALGYFSAHTTQRKTIKVP</sequence>
<dbReference type="RefSeq" id="WP_330108929.1">
    <property type="nucleotide sequence ID" value="NZ_JAZDQT010000003.1"/>
</dbReference>
<keyword evidence="2" id="KW-1185">Reference proteome</keyword>
<dbReference type="Proteomes" id="UP001336835">
    <property type="component" value="Unassembled WGS sequence"/>
</dbReference>
<evidence type="ECO:0000313" key="1">
    <source>
        <dbReference type="EMBL" id="MEE1946629.1"/>
    </source>
</evidence>
<dbReference type="Pfam" id="PF14054">
    <property type="entry name" value="DUF4249"/>
    <property type="match status" value="1"/>
</dbReference>
<dbReference type="InterPro" id="IPR025345">
    <property type="entry name" value="DUF4249"/>
</dbReference>
<name>A0ABU7IBT8_9SPHI</name>
<organism evidence="1 2">
    <name type="scientific">Pedobacter albus</name>
    <dbReference type="NCBI Taxonomy" id="3113905"/>
    <lineage>
        <taxon>Bacteria</taxon>
        <taxon>Pseudomonadati</taxon>
        <taxon>Bacteroidota</taxon>
        <taxon>Sphingobacteriia</taxon>
        <taxon>Sphingobacteriales</taxon>
        <taxon>Sphingobacteriaceae</taxon>
        <taxon>Pedobacter</taxon>
    </lineage>
</organism>
<proteinExistence type="predicted"/>
<dbReference type="PROSITE" id="PS51257">
    <property type="entry name" value="PROKAR_LIPOPROTEIN"/>
    <property type="match status" value="1"/>
</dbReference>